<evidence type="ECO:0000313" key="2">
    <source>
        <dbReference type="Proteomes" id="UP000499080"/>
    </source>
</evidence>
<reference evidence="1 2" key="1">
    <citation type="journal article" date="2019" name="Sci. Rep.">
        <title>Orb-weaving spider Araneus ventricosus genome elucidates the spidroin gene catalogue.</title>
        <authorList>
            <person name="Kono N."/>
            <person name="Nakamura H."/>
            <person name="Ohtoshi R."/>
            <person name="Moran D.A.P."/>
            <person name="Shinohara A."/>
            <person name="Yoshida Y."/>
            <person name="Fujiwara M."/>
            <person name="Mori M."/>
            <person name="Tomita M."/>
            <person name="Arakawa K."/>
        </authorList>
    </citation>
    <scope>NUCLEOTIDE SEQUENCE [LARGE SCALE GENOMIC DNA]</scope>
</reference>
<keyword evidence="2" id="KW-1185">Reference proteome</keyword>
<dbReference type="Proteomes" id="UP000499080">
    <property type="component" value="Unassembled WGS sequence"/>
</dbReference>
<accession>A0A4Y2RXI2</accession>
<gene>
    <name evidence="1" type="ORF">AVEN_213983_1</name>
</gene>
<protein>
    <submittedName>
        <fullName evidence="1">Uncharacterized protein</fullName>
    </submittedName>
</protein>
<sequence length="111" mass="13192">MQEEVIEAKMLAEWKAYIFQWKHEIELRLRIHVNSTNMPAGNKHTVYPQVSRQQPRSWGQLTGLHRSQILRQVKSPPKEDSPEEHRYPFLRYLRILPFSAPKTISPSYQNP</sequence>
<evidence type="ECO:0000313" key="1">
    <source>
        <dbReference type="EMBL" id="GBN79680.1"/>
    </source>
</evidence>
<organism evidence="1 2">
    <name type="scientific">Araneus ventricosus</name>
    <name type="common">Orbweaver spider</name>
    <name type="synonym">Epeira ventricosa</name>
    <dbReference type="NCBI Taxonomy" id="182803"/>
    <lineage>
        <taxon>Eukaryota</taxon>
        <taxon>Metazoa</taxon>
        <taxon>Ecdysozoa</taxon>
        <taxon>Arthropoda</taxon>
        <taxon>Chelicerata</taxon>
        <taxon>Arachnida</taxon>
        <taxon>Araneae</taxon>
        <taxon>Araneomorphae</taxon>
        <taxon>Entelegynae</taxon>
        <taxon>Araneoidea</taxon>
        <taxon>Araneidae</taxon>
        <taxon>Araneus</taxon>
    </lineage>
</organism>
<proteinExistence type="predicted"/>
<name>A0A4Y2RXI2_ARAVE</name>
<comment type="caution">
    <text evidence="1">The sequence shown here is derived from an EMBL/GenBank/DDBJ whole genome shotgun (WGS) entry which is preliminary data.</text>
</comment>
<dbReference type="AlphaFoldDB" id="A0A4Y2RXI2"/>
<dbReference type="EMBL" id="BGPR01018624">
    <property type="protein sequence ID" value="GBN79680.1"/>
    <property type="molecule type" value="Genomic_DNA"/>
</dbReference>